<proteinExistence type="predicted"/>
<protein>
    <submittedName>
        <fullName evidence="2">Uncharacterized protein</fullName>
    </submittedName>
</protein>
<evidence type="ECO:0000313" key="2">
    <source>
        <dbReference type="EMBL" id="AJD41285.1"/>
    </source>
</evidence>
<sequence length="57" mass="6483">MVVEPCPPDRVKRHEYEHSHANTHGDETGSPDWHRIRGPRHGVAYGGLGRRCIVELN</sequence>
<name>A0A0B4X3I0_9HYPH</name>
<evidence type="ECO:0000313" key="3">
    <source>
        <dbReference type="Proteomes" id="UP000031368"/>
    </source>
</evidence>
<organism evidence="2 3">
    <name type="scientific">Rhizobium gallicum bv. gallicum R602sp</name>
    <dbReference type="NCBI Taxonomy" id="1041138"/>
    <lineage>
        <taxon>Bacteria</taxon>
        <taxon>Pseudomonadati</taxon>
        <taxon>Pseudomonadota</taxon>
        <taxon>Alphaproteobacteria</taxon>
        <taxon>Hyphomicrobiales</taxon>
        <taxon>Rhizobiaceae</taxon>
        <taxon>Rhizobium/Agrobacterium group</taxon>
        <taxon>Rhizobium</taxon>
    </lineage>
</organism>
<dbReference type="EMBL" id="CP006877">
    <property type="protein sequence ID" value="AJD41285.1"/>
    <property type="molecule type" value="Genomic_DNA"/>
</dbReference>
<dbReference type="AlphaFoldDB" id="A0A0B4X3I0"/>
<dbReference type="HOGENOM" id="CLU_2993564_0_0_5"/>
<reference evidence="2 3" key="1">
    <citation type="submission" date="2013-11" db="EMBL/GenBank/DDBJ databases">
        <title>Complete genome sequence of Rhizobium gallicum bv. gallicum R602.</title>
        <authorList>
            <person name="Bustos P."/>
            <person name="Santamaria R.I."/>
            <person name="Lozano L."/>
            <person name="Acosta J.L."/>
            <person name="Ormeno-Orrillo E."/>
            <person name="Rogel M.A."/>
            <person name="Romero D."/>
            <person name="Cevallos M.A."/>
            <person name="Martinez-Romero E."/>
            <person name="Gonzalez V."/>
        </authorList>
    </citation>
    <scope>NUCLEOTIDE SEQUENCE [LARGE SCALE GENOMIC DNA]</scope>
    <source>
        <strain evidence="2 3">R602</strain>
    </source>
</reference>
<feature type="region of interest" description="Disordered" evidence="1">
    <location>
        <begin position="15"/>
        <end position="40"/>
    </location>
</feature>
<dbReference type="Proteomes" id="UP000031368">
    <property type="component" value="Chromosome"/>
</dbReference>
<dbReference type="KEGG" id="rga:RGR602_CH01955"/>
<feature type="compositionally biased region" description="Basic and acidic residues" evidence="1">
    <location>
        <begin position="15"/>
        <end position="35"/>
    </location>
</feature>
<gene>
    <name evidence="2" type="ORF">RGR602_CH01955</name>
</gene>
<evidence type="ECO:0000256" key="1">
    <source>
        <dbReference type="SAM" id="MobiDB-lite"/>
    </source>
</evidence>
<keyword evidence="3" id="KW-1185">Reference proteome</keyword>
<accession>A0A0B4X3I0</accession>